<name>A0AAJ8E3I5_ASPNG</name>
<dbReference type="VEuPathDB" id="FungiDB:An02g10860"/>
<protein>
    <submittedName>
        <fullName evidence="1">Uncharacterized protein</fullName>
    </submittedName>
</protein>
<dbReference type="GeneID" id="84590459"/>
<sequence>MPFPTISNASLFEDALQSNEAMEVPVGAVDFVSFTSGQPIRTIGTRGLNGGSAVVLVSTKGAILANVPLPTYSVDEPNSGLAHKGFFLDPDEKRAAIVCRFSPSHTPFSQYNTIFESVLSSTLGVIAKPKVISYVFEEGGHNQPDRGSVFIDGRNEPPKVPAIRCALLLAFNFKERTPVFRSTKRGMAERMGAAGRFGRSRSRSAAQLE</sequence>
<evidence type="ECO:0000313" key="1">
    <source>
        <dbReference type="RefSeq" id="XP_059605677.1"/>
    </source>
</evidence>
<reference evidence="1" key="1">
    <citation type="submission" date="2025-02" db="EMBL/GenBank/DDBJ databases">
        <authorList>
            <consortium name="NCBI Genome Project"/>
        </authorList>
    </citation>
    <scope>NUCLEOTIDE SEQUENCE</scope>
</reference>
<organism evidence="1">
    <name type="scientific">Aspergillus niger</name>
    <dbReference type="NCBI Taxonomy" id="5061"/>
    <lineage>
        <taxon>Eukaryota</taxon>
        <taxon>Fungi</taxon>
        <taxon>Dikarya</taxon>
        <taxon>Ascomycota</taxon>
        <taxon>Pezizomycotina</taxon>
        <taxon>Eurotiomycetes</taxon>
        <taxon>Eurotiomycetidae</taxon>
        <taxon>Eurotiales</taxon>
        <taxon>Aspergillaceae</taxon>
        <taxon>Aspergillus</taxon>
        <taxon>Aspergillus subgen. Circumdati</taxon>
    </lineage>
</organism>
<reference evidence="1" key="2">
    <citation type="submission" date="2025-08" db="UniProtKB">
        <authorList>
            <consortium name="RefSeq"/>
        </authorList>
    </citation>
    <scope>IDENTIFICATION</scope>
</reference>
<dbReference type="RefSeq" id="XP_059605677.1">
    <property type="nucleotide sequence ID" value="XM_059746597.1"/>
</dbReference>
<accession>A0AAJ8E3I5</accession>
<proteinExistence type="predicted"/>
<gene>
    <name evidence="1" type="ORF">An02g10860</name>
</gene>
<dbReference type="KEGG" id="ang:An02g10860"/>
<dbReference type="AlphaFoldDB" id="A0AAJ8E3I5"/>